<dbReference type="InterPro" id="IPR015914">
    <property type="entry name" value="PAPs_N"/>
</dbReference>
<evidence type="ECO:0000313" key="5">
    <source>
        <dbReference type="EMBL" id="CAI8039862.1"/>
    </source>
</evidence>
<comment type="caution">
    <text evidence="5">The sequence shown here is derived from an EMBL/GenBank/DDBJ whole genome shotgun (WGS) entry which is preliminary data.</text>
</comment>
<evidence type="ECO:0000259" key="4">
    <source>
        <dbReference type="Pfam" id="PF16656"/>
    </source>
</evidence>
<protein>
    <submittedName>
        <fullName evidence="5">Probable inactive purple acid phosphatase 9</fullName>
    </submittedName>
</protein>
<dbReference type="Pfam" id="PF16656">
    <property type="entry name" value="Pur_ac_phosph_N"/>
    <property type="match status" value="1"/>
</dbReference>
<keyword evidence="2" id="KW-0964">Secreted</keyword>
<dbReference type="InterPro" id="IPR029052">
    <property type="entry name" value="Metallo-depent_PP-like"/>
</dbReference>
<feature type="domain" description="Purple acid phosphatase N-terminal" evidence="4">
    <location>
        <begin position="183"/>
        <end position="285"/>
    </location>
</feature>
<evidence type="ECO:0000256" key="3">
    <source>
        <dbReference type="ARBA" id="ARBA00022729"/>
    </source>
</evidence>
<dbReference type="InterPro" id="IPR008963">
    <property type="entry name" value="Purple_acid_Pase-like_N"/>
</dbReference>
<proteinExistence type="predicted"/>
<dbReference type="GO" id="GO:0046872">
    <property type="term" value="F:metal ion binding"/>
    <property type="evidence" value="ECO:0007669"/>
    <property type="project" value="InterPro"/>
</dbReference>
<organism evidence="5 6">
    <name type="scientific">Geodia barretti</name>
    <name type="common">Barrett's horny sponge</name>
    <dbReference type="NCBI Taxonomy" id="519541"/>
    <lineage>
        <taxon>Eukaryota</taxon>
        <taxon>Metazoa</taxon>
        <taxon>Porifera</taxon>
        <taxon>Demospongiae</taxon>
        <taxon>Heteroscleromorpha</taxon>
        <taxon>Tetractinellida</taxon>
        <taxon>Astrophorina</taxon>
        <taxon>Geodiidae</taxon>
        <taxon>Geodia</taxon>
    </lineage>
</organism>
<gene>
    <name evidence="5" type="ORF">GBAR_LOCUS22226</name>
</gene>
<evidence type="ECO:0000256" key="2">
    <source>
        <dbReference type="ARBA" id="ARBA00022525"/>
    </source>
</evidence>
<dbReference type="PANTHER" id="PTHR45778:SF7">
    <property type="entry name" value="PURPLE ACID PHOSPHATASE"/>
    <property type="match status" value="1"/>
</dbReference>
<reference evidence="5" key="1">
    <citation type="submission" date="2023-03" db="EMBL/GenBank/DDBJ databases">
        <authorList>
            <person name="Steffen K."/>
            <person name="Cardenas P."/>
        </authorList>
    </citation>
    <scope>NUCLEOTIDE SEQUENCE</scope>
</reference>
<keyword evidence="6" id="KW-1185">Reference proteome</keyword>
<name>A0AA35T2N1_GEOBA</name>
<dbReference type="Gene3D" id="2.60.40.380">
    <property type="entry name" value="Purple acid phosphatase-like, N-terminal"/>
    <property type="match status" value="1"/>
</dbReference>
<comment type="subcellular location">
    <subcellularLocation>
        <location evidence="1">Secreted</location>
    </subcellularLocation>
</comment>
<evidence type="ECO:0000256" key="1">
    <source>
        <dbReference type="ARBA" id="ARBA00004613"/>
    </source>
</evidence>
<dbReference type="SUPFAM" id="SSF49363">
    <property type="entry name" value="Purple acid phosphatase, N-terminal domain"/>
    <property type="match status" value="1"/>
</dbReference>
<sequence>MKTTLKFCITANASLFIGGIIYFCLQGTPYGDSAVSRRIRHGAGQARSLLASGVVHVAASRLSFSEPVRDLRDVSGASLRAEPWLTDNGTTVTVSWENIHSPSISQPFDWVGLYCTSGADGRAYLDYSFISESPTHAEGRGSLKFVLYNLRTDCEFRYYQNSTLTTLLAVSNKVNFRGGKSRPLRGHLALTEDPTQMRVSWTTGSSTRPVVYYGLSRDNLTLSATGTSKTYTISDLCGPPANDSSFFVDPGSLHDVLLTNLKPKTMYYYKYGSGVSFSEVKNFTTAVVAGDTTRFKFIMYGDMGLSSPPGAETTAQLVLNEVLGGAAFVMHQGDLSYALGRAVKWDTWMNLIEPYASLAPYMIGIGNHEYDHEVGGSKDPSHTGGEGFHPEWGNFGYDSAGECGVPPFYRFHMPDNGNSVFWYSFDYGLVHFTVISTEHDFTPGSPMYSWIEKDFQSVNRN</sequence>
<dbReference type="GO" id="GO:0003993">
    <property type="term" value="F:acid phosphatase activity"/>
    <property type="evidence" value="ECO:0007669"/>
    <property type="project" value="InterPro"/>
</dbReference>
<dbReference type="Proteomes" id="UP001174909">
    <property type="component" value="Unassembled WGS sequence"/>
</dbReference>
<dbReference type="PANTHER" id="PTHR45778">
    <property type="entry name" value="PURPLE ACID PHOSPHATASE-RELATED"/>
    <property type="match status" value="1"/>
</dbReference>
<dbReference type="EMBL" id="CASHTH010003068">
    <property type="protein sequence ID" value="CAI8039862.1"/>
    <property type="molecule type" value="Genomic_DNA"/>
</dbReference>
<evidence type="ECO:0000313" key="6">
    <source>
        <dbReference type="Proteomes" id="UP001174909"/>
    </source>
</evidence>
<dbReference type="SUPFAM" id="SSF56300">
    <property type="entry name" value="Metallo-dependent phosphatases"/>
    <property type="match status" value="1"/>
</dbReference>
<keyword evidence="3" id="KW-0732">Signal</keyword>
<dbReference type="AlphaFoldDB" id="A0AA35T2N1"/>
<dbReference type="Gene3D" id="3.60.21.10">
    <property type="match status" value="1"/>
</dbReference>
<accession>A0AA35T2N1</accession>
<dbReference type="GO" id="GO:0005576">
    <property type="term" value="C:extracellular region"/>
    <property type="evidence" value="ECO:0007669"/>
    <property type="project" value="UniProtKB-SubCell"/>
</dbReference>